<keyword evidence="3" id="KW-0479">Metal-binding</keyword>
<dbReference type="PANTHER" id="PTHR19372:SF7">
    <property type="entry name" value="SULFITE OXIDASE, MITOCHONDRIAL"/>
    <property type="match status" value="1"/>
</dbReference>
<organism evidence="7 8">
    <name type="scientific">Ensifer canadensis</name>
    <dbReference type="NCBI Taxonomy" id="555315"/>
    <lineage>
        <taxon>Bacteria</taxon>
        <taxon>Pseudomonadati</taxon>
        <taxon>Pseudomonadota</taxon>
        <taxon>Alphaproteobacteria</taxon>
        <taxon>Hyphomicrobiales</taxon>
        <taxon>Rhizobiaceae</taxon>
        <taxon>Sinorhizobium/Ensifer group</taxon>
        <taxon>Ensifer</taxon>
    </lineage>
</organism>
<dbReference type="GO" id="GO:0008482">
    <property type="term" value="F:sulfite oxidase activity"/>
    <property type="evidence" value="ECO:0007669"/>
    <property type="project" value="TreeGrafter"/>
</dbReference>
<protein>
    <submittedName>
        <fullName evidence="7">Molybdopterin-dependent oxidoreductase</fullName>
    </submittedName>
</protein>
<dbReference type="Gene3D" id="3.90.420.10">
    <property type="entry name" value="Oxidoreductase, molybdopterin-binding domain"/>
    <property type="match status" value="1"/>
</dbReference>
<dbReference type="SUPFAM" id="SSF56524">
    <property type="entry name" value="Oxidoreductase molybdopterin-binding domain"/>
    <property type="match status" value="1"/>
</dbReference>
<dbReference type="PRINTS" id="PR00407">
    <property type="entry name" value="EUMOPTERIN"/>
</dbReference>
<keyword evidence="4" id="KW-0560">Oxidoreductase</keyword>
<dbReference type="GO" id="GO:0030151">
    <property type="term" value="F:molybdenum ion binding"/>
    <property type="evidence" value="ECO:0007669"/>
    <property type="project" value="InterPro"/>
</dbReference>
<comment type="cofactor">
    <cofactor evidence="1">
        <name>Mo-molybdopterin</name>
        <dbReference type="ChEBI" id="CHEBI:71302"/>
    </cofactor>
</comment>
<feature type="domain" description="Oxidoreductase molybdopterin-binding" evidence="5">
    <location>
        <begin position="131"/>
        <end position="305"/>
    </location>
</feature>
<dbReference type="Proteomes" id="UP000744980">
    <property type="component" value="Unassembled WGS sequence"/>
</dbReference>
<dbReference type="SUPFAM" id="SSF81296">
    <property type="entry name" value="E set domains"/>
    <property type="match status" value="1"/>
</dbReference>
<dbReference type="InterPro" id="IPR000572">
    <property type="entry name" value="OxRdtase_Mopterin-bd_dom"/>
</dbReference>
<evidence type="ECO:0000256" key="1">
    <source>
        <dbReference type="ARBA" id="ARBA00001924"/>
    </source>
</evidence>
<gene>
    <name evidence="7" type="ORF">GFB56_19390</name>
</gene>
<keyword evidence="2" id="KW-0500">Molybdenum</keyword>
<dbReference type="Gene3D" id="2.60.40.650">
    <property type="match status" value="1"/>
</dbReference>
<evidence type="ECO:0000313" key="8">
    <source>
        <dbReference type="Proteomes" id="UP000744980"/>
    </source>
</evidence>
<evidence type="ECO:0000256" key="4">
    <source>
        <dbReference type="ARBA" id="ARBA00023002"/>
    </source>
</evidence>
<comment type="caution">
    <text evidence="7">The sequence shown here is derived from an EMBL/GenBank/DDBJ whole genome shotgun (WGS) entry which is preliminary data.</text>
</comment>
<dbReference type="Pfam" id="PF00174">
    <property type="entry name" value="Oxidored_molyb"/>
    <property type="match status" value="1"/>
</dbReference>
<name>A0AAW4FLH1_9HYPH</name>
<dbReference type="InterPro" id="IPR014756">
    <property type="entry name" value="Ig_E-set"/>
</dbReference>
<evidence type="ECO:0000256" key="3">
    <source>
        <dbReference type="ARBA" id="ARBA00022723"/>
    </source>
</evidence>
<evidence type="ECO:0000259" key="6">
    <source>
        <dbReference type="Pfam" id="PF03404"/>
    </source>
</evidence>
<evidence type="ECO:0000256" key="2">
    <source>
        <dbReference type="ARBA" id="ARBA00022505"/>
    </source>
</evidence>
<feature type="domain" description="Moybdenum cofactor oxidoreductase dimerisation" evidence="6">
    <location>
        <begin position="326"/>
        <end position="438"/>
    </location>
</feature>
<sequence length="440" mass="47776">MLLNHLSRPSAARHGVVIKGEAVVRGSHSLFFIAEAADETVLQAFLTPFLQAGEVEVMAASTCAGVVASGGCDARPADVSTSVLDPADACQDAVEAGLLIHSVYPLNGETSVQDLAGGAVVPNGRFYLRNHFDIPNLDGESYRLSVDGLVERSLSLSMRDLHNLHAESLMVTLECAGNGRSLFDPTVPGEAWGLGAVSTAEWTGVPLSKVIERAGPRSGARELTFRGADGGLVEGHDAPIRFERGLSFDQIRETDALLAYEMNGEPLSATHGYPLRLIVPGWYAVASVKWLTEIVVTDKPCETHYQTEKYWYQWVRNGRDERAPVTLMSVRALISSPDQGESLPRGETAIRGVAWSGAGSISRVDVSLNNGPWREARLVGEPRRSAWQWWELITRLEQTGPLAVRARATDMAGRTQPERAEWNRLGYGNNSIHSVTAQVI</sequence>
<accession>A0AAW4FLH1</accession>
<dbReference type="GO" id="GO:0043546">
    <property type="term" value="F:molybdopterin cofactor binding"/>
    <property type="evidence" value="ECO:0007669"/>
    <property type="project" value="TreeGrafter"/>
</dbReference>
<dbReference type="GO" id="GO:0020037">
    <property type="term" value="F:heme binding"/>
    <property type="evidence" value="ECO:0007669"/>
    <property type="project" value="TreeGrafter"/>
</dbReference>
<reference evidence="7 8" key="1">
    <citation type="submission" date="2020-01" db="EMBL/GenBank/DDBJ databases">
        <title>Draft genome assembly of Ensifer adhaerens T173.</title>
        <authorList>
            <person name="Craig J.E."/>
            <person name="Stinchcombe J.R."/>
        </authorList>
    </citation>
    <scope>NUCLEOTIDE SEQUENCE [LARGE SCALE GENOMIC DNA]</scope>
    <source>
        <strain evidence="7 8">T173</strain>
    </source>
</reference>
<dbReference type="GO" id="GO:0006790">
    <property type="term" value="P:sulfur compound metabolic process"/>
    <property type="evidence" value="ECO:0007669"/>
    <property type="project" value="TreeGrafter"/>
</dbReference>
<proteinExistence type="predicted"/>
<dbReference type="EMBL" id="WXFA01000012">
    <property type="protein sequence ID" value="MBM3092948.1"/>
    <property type="molecule type" value="Genomic_DNA"/>
</dbReference>
<evidence type="ECO:0000259" key="5">
    <source>
        <dbReference type="Pfam" id="PF00174"/>
    </source>
</evidence>
<dbReference type="InterPro" id="IPR005066">
    <property type="entry name" value="MoCF_OxRdtse_dimer"/>
</dbReference>
<evidence type="ECO:0000313" key="7">
    <source>
        <dbReference type="EMBL" id="MBM3092948.1"/>
    </source>
</evidence>
<dbReference type="InterPro" id="IPR008335">
    <property type="entry name" value="Mopterin_OxRdtase_euk"/>
</dbReference>
<dbReference type="Pfam" id="PF03404">
    <property type="entry name" value="Mo-co_dimer"/>
    <property type="match status" value="1"/>
</dbReference>
<keyword evidence="8" id="KW-1185">Reference proteome</keyword>
<dbReference type="CDD" id="cd02110">
    <property type="entry name" value="SO_family_Moco_dimer"/>
    <property type="match status" value="1"/>
</dbReference>
<dbReference type="AlphaFoldDB" id="A0AAW4FLH1"/>
<dbReference type="InterPro" id="IPR036374">
    <property type="entry name" value="OxRdtase_Mopterin-bd_sf"/>
</dbReference>
<dbReference type="PANTHER" id="PTHR19372">
    <property type="entry name" value="SULFITE REDUCTASE"/>
    <property type="match status" value="1"/>
</dbReference>